<evidence type="ECO:0000313" key="2">
    <source>
        <dbReference type="Proteomes" id="UP001151760"/>
    </source>
</evidence>
<keyword evidence="2" id="KW-1185">Reference proteome</keyword>
<reference evidence="1" key="1">
    <citation type="journal article" date="2022" name="Int. J. Mol. Sci.">
        <title>Draft Genome of Tanacetum Coccineum: Genomic Comparison of Closely Related Tanacetum-Family Plants.</title>
        <authorList>
            <person name="Yamashiro T."/>
            <person name="Shiraishi A."/>
            <person name="Nakayama K."/>
            <person name="Satake H."/>
        </authorList>
    </citation>
    <scope>NUCLEOTIDE SEQUENCE</scope>
</reference>
<accession>A0ABQ5A1Q2</accession>
<sequence length="176" mass="19924">MVLVLLVQLDILEKQGDNNGETEEGFFRLDCILKESTEYLLNPTADVAIPKDEEEEEYNEDRRFLIPLYVFGARDIYGPDSPLPPTINAALTLLRHLALRCLPRWSDPSVNRWEQVKLNYLEQPLPPAHVASAGQQFAPQILAAHTAWVKGSKEIDGLMLMIMEPEIQRNLGKSPC</sequence>
<proteinExistence type="predicted"/>
<name>A0ABQ5A1Q2_9ASTR</name>
<organism evidence="1 2">
    <name type="scientific">Tanacetum coccineum</name>
    <dbReference type="NCBI Taxonomy" id="301880"/>
    <lineage>
        <taxon>Eukaryota</taxon>
        <taxon>Viridiplantae</taxon>
        <taxon>Streptophyta</taxon>
        <taxon>Embryophyta</taxon>
        <taxon>Tracheophyta</taxon>
        <taxon>Spermatophyta</taxon>
        <taxon>Magnoliopsida</taxon>
        <taxon>eudicotyledons</taxon>
        <taxon>Gunneridae</taxon>
        <taxon>Pentapetalae</taxon>
        <taxon>asterids</taxon>
        <taxon>campanulids</taxon>
        <taxon>Asterales</taxon>
        <taxon>Asteraceae</taxon>
        <taxon>Asteroideae</taxon>
        <taxon>Anthemideae</taxon>
        <taxon>Anthemidinae</taxon>
        <taxon>Tanacetum</taxon>
    </lineage>
</organism>
<dbReference type="Proteomes" id="UP001151760">
    <property type="component" value="Unassembled WGS sequence"/>
</dbReference>
<protein>
    <recommendedName>
        <fullName evidence="3">Zinc finger, CCHC-type</fullName>
    </recommendedName>
</protein>
<dbReference type="EMBL" id="BQNB010011893">
    <property type="protein sequence ID" value="GJS96525.1"/>
    <property type="molecule type" value="Genomic_DNA"/>
</dbReference>
<evidence type="ECO:0000313" key="1">
    <source>
        <dbReference type="EMBL" id="GJS96525.1"/>
    </source>
</evidence>
<reference evidence="1" key="2">
    <citation type="submission" date="2022-01" db="EMBL/GenBank/DDBJ databases">
        <authorList>
            <person name="Yamashiro T."/>
            <person name="Shiraishi A."/>
            <person name="Satake H."/>
            <person name="Nakayama K."/>
        </authorList>
    </citation>
    <scope>NUCLEOTIDE SEQUENCE</scope>
</reference>
<evidence type="ECO:0008006" key="3">
    <source>
        <dbReference type="Google" id="ProtNLM"/>
    </source>
</evidence>
<gene>
    <name evidence="1" type="ORF">Tco_0803493</name>
</gene>
<comment type="caution">
    <text evidence="1">The sequence shown here is derived from an EMBL/GenBank/DDBJ whole genome shotgun (WGS) entry which is preliminary data.</text>
</comment>